<keyword evidence="3" id="KW-0633">Potassium transport</keyword>
<evidence type="ECO:0000256" key="3">
    <source>
        <dbReference type="ARBA" id="ARBA00022538"/>
    </source>
</evidence>
<keyword evidence="4" id="KW-0630">Potassium</keyword>
<organism evidence="9 10">
    <name type="scientific">Pelagibacter ubique</name>
    <dbReference type="NCBI Taxonomy" id="198252"/>
    <lineage>
        <taxon>Bacteria</taxon>
        <taxon>Pseudomonadati</taxon>
        <taxon>Pseudomonadota</taxon>
        <taxon>Alphaproteobacteria</taxon>
        <taxon>Candidatus Pelagibacterales</taxon>
        <taxon>Candidatus Pelagibacteraceae</taxon>
        <taxon>Candidatus Pelagibacter</taxon>
    </lineage>
</organism>
<keyword evidence="6" id="KW-0406">Ion transport</keyword>
<keyword evidence="10" id="KW-1185">Reference proteome</keyword>
<sequence length="463" mass="51834">MNIIICGAGKVGFTIAKILSEQGHSITIIDQSSDDIQKIDETLDVKSIVGKATYPSILEKANASEADMIIAVTRNDEINMLICQIAFSIFNVQKKIARIRSQDYLNPKFTKVYNKENLPIDVIISPEIEIAKSIQRKLEAPGALDNVPFANNNIRLLEILINEKCPLKDIKINEITKKFPNLNANIIGVIRNDKFVIIKKASIMKENDKAYVIINASQMKETLIAFGHNEKISNKILIVGGGNIGFNLAKNLEESFDSARVKIIEKDKERAEYIASELSDTIVINGDALDEEVLIEANIDEAQTVLALTNDDEDNLMVSVLVEKFVKDESDLNEKRTMSLINKPNYGLLQSSLKIDDFIDPRMNTVSSILKHIHKGTIENAYSILNGEYEIIEAEIIESSELINKELKNSNLPDEIRIGAVLRGADVVIPRSNFVFKKEDIVVLLAKKNFFNVVENMFRISSI</sequence>
<evidence type="ECO:0000256" key="4">
    <source>
        <dbReference type="ARBA" id="ARBA00022958"/>
    </source>
</evidence>
<dbReference type="InterPro" id="IPR003148">
    <property type="entry name" value="RCK_N"/>
</dbReference>
<evidence type="ECO:0000259" key="7">
    <source>
        <dbReference type="PROSITE" id="PS51201"/>
    </source>
</evidence>
<dbReference type="PROSITE" id="PS51201">
    <property type="entry name" value="RCK_N"/>
    <property type="match status" value="2"/>
</dbReference>
<dbReference type="Proteomes" id="UP001166004">
    <property type="component" value="Unassembled WGS sequence"/>
</dbReference>
<evidence type="ECO:0000313" key="10">
    <source>
        <dbReference type="Proteomes" id="UP001166004"/>
    </source>
</evidence>
<gene>
    <name evidence="9" type="ORF">VP91_00012260</name>
</gene>
<dbReference type="NCBIfam" id="NF007039">
    <property type="entry name" value="PRK09496.3-2"/>
    <property type="match status" value="1"/>
</dbReference>
<dbReference type="SUPFAM" id="SSF51735">
    <property type="entry name" value="NAD(P)-binding Rossmann-fold domains"/>
    <property type="match status" value="2"/>
</dbReference>
<evidence type="ECO:0000256" key="1">
    <source>
        <dbReference type="ARBA" id="ARBA00017378"/>
    </source>
</evidence>
<dbReference type="PRINTS" id="PR00335">
    <property type="entry name" value="KUPTAKETRKA"/>
</dbReference>
<feature type="domain" description="RCK C-terminal" evidence="8">
    <location>
        <begin position="144"/>
        <end position="229"/>
    </location>
</feature>
<dbReference type="Gene3D" id="3.40.50.720">
    <property type="entry name" value="NAD(P)-binding Rossmann-like Domain"/>
    <property type="match status" value="2"/>
</dbReference>
<dbReference type="InterPro" id="IPR006036">
    <property type="entry name" value="K_uptake_TrkA"/>
</dbReference>
<dbReference type="SUPFAM" id="SSF116726">
    <property type="entry name" value="TrkA C-terminal domain-like"/>
    <property type="match status" value="2"/>
</dbReference>
<comment type="caution">
    <text evidence="9">The sequence shown here is derived from an EMBL/GenBank/DDBJ whole genome shotgun (WGS) entry which is preliminary data.</text>
</comment>
<dbReference type="PANTHER" id="PTHR43833">
    <property type="entry name" value="POTASSIUM CHANNEL PROTEIN 2-RELATED-RELATED"/>
    <property type="match status" value="1"/>
</dbReference>
<protein>
    <recommendedName>
        <fullName evidence="1">Trk system potassium uptake protein TrkA</fullName>
    </recommendedName>
</protein>
<dbReference type="PANTHER" id="PTHR43833:SF5">
    <property type="entry name" value="TRK SYSTEM POTASSIUM UPTAKE PROTEIN TRKA"/>
    <property type="match status" value="1"/>
</dbReference>
<evidence type="ECO:0000259" key="8">
    <source>
        <dbReference type="PROSITE" id="PS51202"/>
    </source>
</evidence>
<reference evidence="9 10" key="1">
    <citation type="submission" date="2019-07" db="EMBL/GenBank/DDBJ databases">
        <title>SAR11 Genome Evolution.</title>
        <authorList>
            <person name="Giovannoni S."/>
        </authorList>
    </citation>
    <scope>NUCLEOTIDE SEQUENCE [LARGE SCALE GENOMIC DNA]</scope>
    <source>
        <strain evidence="9 10">HTCC9565</strain>
    </source>
</reference>
<dbReference type="RefSeq" id="WP_169036560.1">
    <property type="nucleotide sequence ID" value="NZ_LANA01000002.1"/>
</dbReference>
<dbReference type="Pfam" id="PF02080">
    <property type="entry name" value="TrkA_C"/>
    <property type="match status" value="2"/>
</dbReference>
<dbReference type="InterPro" id="IPR050721">
    <property type="entry name" value="Trk_Ktr_HKT_K-transport"/>
</dbReference>
<dbReference type="Pfam" id="PF02254">
    <property type="entry name" value="TrkA_N"/>
    <property type="match status" value="2"/>
</dbReference>
<dbReference type="PROSITE" id="PS51202">
    <property type="entry name" value="RCK_C"/>
    <property type="match status" value="2"/>
</dbReference>
<name>A0ABX1T3P3_PELUQ</name>
<dbReference type="InterPro" id="IPR036721">
    <property type="entry name" value="RCK_C_sf"/>
</dbReference>
<evidence type="ECO:0000313" key="9">
    <source>
        <dbReference type="EMBL" id="NMN68064.1"/>
    </source>
</evidence>
<feature type="domain" description="RCK N-terminal" evidence="7">
    <location>
        <begin position="233"/>
        <end position="360"/>
    </location>
</feature>
<dbReference type="EMBL" id="LANA01000002">
    <property type="protein sequence ID" value="NMN68064.1"/>
    <property type="molecule type" value="Genomic_DNA"/>
</dbReference>
<keyword evidence="5" id="KW-0520">NAD</keyword>
<proteinExistence type="predicted"/>
<feature type="domain" description="RCK N-terminal" evidence="7">
    <location>
        <begin position="1"/>
        <end position="124"/>
    </location>
</feature>
<evidence type="ECO:0000256" key="5">
    <source>
        <dbReference type="ARBA" id="ARBA00023027"/>
    </source>
</evidence>
<dbReference type="InterPro" id="IPR036291">
    <property type="entry name" value="NAD(P)-bd_dom_sf"/>
</dbReference>
<keyword evidence="2" id="KW-0813">Transport</keyword>
<dbReference type="NCBIfam" id="NF007032">
    <property type="entry name" value="PRK09496.1-4"/>
    <property type="match status" value="1"/>
</dbReference>
<accession>A0ABX1T3P3</accession>
<evidence type="ECO:0000256" key="6">
    <source>
        <dbReference type="ARBA" id="ARBA00023065"/>
    </source>
</evidence>
<dbReference type="Gene3D" id="3.30.70.1450">
    <property type="entry name" value="Regulator of K+ conductance, C-terminal domain"/>
    <property type="match status" value="2"/>
</dbReference>
<dbReference type="NCBIfam" id="NF007031">
    <property type="entry name" value="PRK09496.1-2"/>
    <property type="match status" value="1"/>
</dbReference>
<feature type="domain" description="RCK C-terminal" evidence="8">
    <location>
        <begin position="379"/>
        <end position="460"/>
    </location>
</feature>
<dbReference type="InterPro" id="IPR006037">
    <property type="entry name" value="RCK_C"/>
</dbReference>
<evidence type="ECO:0000256" key="2">
    <source>
        <dbReference type="ARBA" id="ARBA00022448"/>
    </source>
</evidence>